<dbReference type="FunCoup" id="A0LTG5">
    <property type="interactions" value="19"/>
</dbReference>
<comment type="similarity">
    <text evidence="1 11">Belongs to the peptidase M48B family.</text>
</comment>
<evidence type="ECO:0000256" key="5">
    <source>
        <dbReference type="ARBA" id="ARBA00022723"/>
    </source>
</evidence>
<dbReference type="KEGG" id="ace:Acel_0952"/>
<dbReference type="NCBIfam" id="NF002669">
    <property type="entry name" value="PRK02391.1"/>
    <property type="match status" value="1"/>
</dbReference>
<keyword evidence="4 11" id="KW-0812">Transmembrane</keyword>
<evidence type="ECO:0000256" key="4">
    <source>
        <dbReference type="ARBA" id="ARBA00022692"/>
    </source>
</evidence>
<keyword evidence="6 11" id="KW-0378">Hydrolase</keyword>
<evidence type="ECO:0000259" key="12">
    <source>
        <dbReference type="Pfam" id="PF01435"/>
    </source>
</evidence>
<dbReference type="EMBL" id="CP000481">
    <property type="protein sequence ID" value="ABK52725.1"/>
    <property type="molecule type" value="Genomic_DNA"/>
</dbReference>
<keyword evidence="7 11" id="KW-0862">Zinc</keyword>
<feature type="transmembrane region" description="Helical" evidence="11">
    <location>
        <begin position="26"/>
        <end position="47"/>
    </location>
</feature>
<feature type="binding site" evidence="11">
    <location>
        <position position="236"/>
    </location>
    <ligand>
        <name>Zn(2+)</name>
        <dbReference type="ChEBI" id="CHEBI:29105"/>
        <note>catalytic</note>
    </ligand>
</feature>
<dbReference type="GO" id="GO:0005886">
    <property type="term" value="C:plasma membrane"/>
    <property type="evidence" value="ECO:0007669"/>
    <property type="project" value="UniProtKB-SubCell"/>
</dbReference>
<evidence type="ECO:0000256" key="3">
    <source>
        <dbReference type="ARBA" id="ARBA00022670"/>
    </source>
</evidence>
<proteinExistence type="inferred from homology"/>
<evidence type="ECO:0000256" key="10">
    <source>
        <dbReference type="ARBA" id="ARBA00023136"/>
    </source>
</evidence>
<feature type="binding site" evidence="11">
    <location>
        <position position="159"/>
    </location>
    <ligand>
        <name>Zn(2+)</name>
        <dbReference type="ChEBI" id="CHEBI:29105"/>
        <note>catalytic</note>
    </ligand>
</feature>
<comment type="subcellular location">
    <subcellularLocation>
        <location evidence="11">Cell membrane</location>
        <topology evidence="11">Multi-pass membrane protein</topology>
    </subcellularLocation>
</comment>
<dbReference type="HOGENOM" id="CLU_042266_0_2_11"/>
<dbReference type="InterPro" id="IPR050083">
    <property type="entry name" value="HtpX_protease"/>
</dbReference>
<evidence type="ECO:0000256" key="2">
    <source>
        <dbReference type="ARBA" id="ARBA00022475"/>
    </source>
</evidence>
<reference evidence="13 14" key="1">
    <citation type="journal article" date="2009" name="Genome Res.">
        <title>Complete genome of the cellulolytic thermophile Acidothermus cellulolyticus 11B provides insights into its ecophysiological and evolutionary adaptations.</title>
        <authorList>
            <person name="Barabote R.D."/>
            <person name="Xie G."/>
            <person name="Leu D.H."/>
            <person name="Normand P."/>
            <person name="Necsulea A."/>
            <person name="Daubin V."/>
            <person name="Medigue C."/>
            <person name="Adney W.S."/>
            <person name="Xu X.C."/>
            <person name="Lapidus A."/>
            <person name="Parales R.E."/>
            <person name="Detter C."/>
            <person name="Pujic P."/>
            <person name="Bruce D."/>
            <person name="Lavire C."/>
            <person name="Challacombe J.F."/>
            <person name="Brettin T.S."/>
            <person name="Berry A.M."/>
        </authorList>
    </citation>
    <scope>NUCLEOTIDE SEQUENCE [LARGE SCALE GENOMIC DNA]</scope>
    <source>
        <strain evidence="14">ATCC 43068 / DSM 8971 / 11B</strain>
    </source>
</reference>
<feature type="binding site" evidence="11">
    <location>
        <position position="155"/>
    </location>
    <ligand>
        <name>Zn(2+)</name>
        <dbReference type="ChEBI" id="CHEBI:29105"/>
        <note>catalytic</note>
    </ligand>
</feature>
<feature type="domain" description="Peptidase M48" evidence="12">
    <location>
        <begin position="89"/>
        <end position="312"/>
    </location>
</feature>
<gene>
    <name evidence="11" type="primary">htpX</name>
    <name evidence="13" type="ordered locus">Acel_0952</name>
</gene>
<sequence>MRERPFVRPRASTLMARTRIAPDRGLVTRMAVVMFLLGLLYVAFVAALVALQISITFIVIVVGGFFLLQYYASDRIALFAMNGRIVTEQEAPELHAIVDRLCALSGAPKPKVAIADTDIPNAFATGRSPKHAVVCATTGLLRRLDPEEIEGVLAHEMSHVAHKDVAVMTIASFLGILAGMISRWAFYAGLFSGYERRGRDQNGAAAGLIFVFIMLISMLVYAISFLLIRALSRYRELSADRSGALLTGRPSALASALQKVTGAMARIPTRDLRHAEAFNAFFFTPALAEGFSLSTLFSTHPPLEKRLAQLAKLSRELGEM</sequence>
<evidence type="ECO:0000256" key="7">
    <source>
        <dbReference type="ARBA" id="ARBA00022833"/>
    </source>
</evidence>
<evidence type="ECO:0000313" key="13">
    <source>
        <dbReference type="EMBL" id="ABK52725.1"/>
    </source>
</evidence>
<dbReference type="PANTHER" id="PTHR43221:SF2">
    <property type="entry name" value="PROTEASE HTPX HOMOLOG"/>
    <property type="match status" value="1"/>
</dbReference>
<dbReference type="GO" id="GO:0008270">
    <property type="term" value="F:zinc ion binding"/>
    <property type="evidence" value="ECO:0007669"/>
    <property type="project" value="UniProtKB-UniRule"/>
</dbReference>
<evidence type="ECO:0000256" key="8">
    <source>
        <dbReference type="ARBA" id="ARBA00022989"/>
    </source>
</evidence>
<dbReference type="InParanoid" id="A0LTG5"/>
<keyword evidence="5 11" id="KW-0479">Metal-binding</keyword>
<dbReference type="AlphaFoldDB" id="A0LTG5"/>
<organism evidence="13 14">
    <name type="scientific">Acidothermus cellulolyticus (strain ATCC 43068 / DSM 8971 / 11B)</name>
    <dbReference type="NCBI Taxonomy" id="351607"/>
    <lineage>
        <taxon>Bacteria</taxon>
        <taxon>Bacillati</taxon>
        <taxon>Actinomycetota</taxon>
        <taxon>Actinomycetes</taxon>
        <taxon>Acidothermales</taxon>
        <taxon>Acidothermaceae</taxon>
        <taxon>Acidothermus</taxon>
    </lineage>
</organism>
<dbReference type="Gene3D" id="3.30.2010.10">
    <property type="entry name" value="Metalloproteases ('zincins'), catalytic domain"/>
    <property type="match status" value="1"/>
</dbReference>
<name>A0LTG5_ACIC1</name>
<dbReference type="GO" id="GO:0004222">
    <property type="term" value="F:metalloendopeptidase activity"/>
    <property type="evidence" value="ECO:0007669"/>
    <property type="project" value="UniProtKB-UniRule"/>
</dbReference>
<keyword evidence="2 11" id="KW-1003">Cell membrane</keyword>
<dbReference type="eggNOG" id="COG0501">
    <property type="taxonomic scope" value="Bacteria"/>
</dbReference>
<evidence type="ECO:0000256" key="6">
    <source>
        <dbReference type="ARBA" id="ARBA00022801"/>
    </source>
</evidence>
<dbReference type="EC" id="3.4.24.-" evidence="11"/>
<keyword evidence="14" id="KW-1185">Reference proteome</keyword>
<dbReference type="Pfam" id="PF01435">
    <property type="entry name" value="Peptidase_M48"/>
    <property type="match status" value="1"/>
</dbReference>
<dbReference type="CDD" id="cd07327">
    <property type="entry name" value="M48B_HtpX_like"/>
    <property type="match status" value="1"/>
</dbReference>
<feature type="transmembrane region" description="Helical" evidence="11">
    <location>
        <begin position="206"/>
        <end position="228"/>
    </location>
</feature>
<dbReference type="HAMAP" id="MF_00188">
    <property type="entry name" value="Pept_M48_protease_HtpX"/>
    <property type="match status" value="1"/>
</dbReference>
<evidence type="ECO:0000256" key="11">
    <source>
        <dbReference type="HAMAP-Rule" id="MF_00188"/>
    </source>
</evidence>
<dbReference type="MEROPS" id="M48.004"/>
<keyword evidence="10 11" id="KW-0472">Membrane</keyword>
<keyword evidence="8 11" id="KW-1133">Transmembrane helix</keyword>
<feature type="transmembrane region" description="Helical" evidence="11">
    <location>
        <begin position="165"/>
        <end position="186"/>
    </location>
</feature>
<evidence type="ECO:0000256" key="1">
    <source>
        <dbReference type="ARBA" id="ARBA00009779"/>
    </source>
</evidence>
<feature type="active site" evidence="11">
    <location>
        <position position="156"/>
    </location>
</feature>
<evidence type="ECO:0000313" key="14">
    <source>
        <dbReference type="Proteomes" id="UP000008221"/>
    </source>
</evidence>
<keyword evidence="3 11" id="KW-0645">Protease</keyword>
<dbReference type="Proteomes" id="UP000008221">
    <property type="component" value="Chromosome"/>
</dbReference>
<dbReference type="InterPro" id="IPR001915">
    <property type="entry name" value="Peptidase_M48"/>
</dbReference>
<keyword evidence="13" id="KW-0346">Stress response</keyword>
<dbReference type="STRING" id="351607.Acel_0952"/>
<comment type="cofactor">
    <cofactor evidence="11">
        <name>Zn(2+)</name>
        <dbReference type="ChEBI" id="CHEBI:29105"/>
    </cofactor>
    <text evidence="11">Binds 1 zinc ion per subunit.</text>
</comment>
<feature type="transmembrane region" description="Helical" evidence="11">
    <location>
        <begin position="53"/>
        <end position="72"/>
    </location>
</feature>
<evidence type="ECO:0000256" key="9">
    <source>
        <dbReference type="ARBA" id="ARBA00023049"/>
    </source>
</evidence>
<protein>
    <recommendedName>
        <fullName evidence="11">Protease HtpX homolog</fullName>
        <ecNumber evidence="11">3.4.24.-</ecNumber>
    </recommendedName>
</protein>
<dbReference type="InterPro" id="IPR022919">
    <property type="entry name" value="Pept_M48_protease_HtpX"/>
</dbReference>
<dbReference type="PANTHER" id="PTHR43221">
    <property type="entry name" value="PROTEASE HTPX"/>
    <property type="match status" value="1"/>
</dbReference>
<accession>A0LTG5</accession>
<dbReference type="GO" id="GO:0006508">
    <property type="term" value="P:proteolysis"/>
    <property type="evidence" value="ECO:0007669"/>
    <property type="project" value="UniProtKB-KW"/>
</dbReference>
<keyword evidence="9 11" id="KW-0482">Metalloprotease</keyword>